<dbReference type="PANTHER" id="PTHR22902:SF27">
    <property type="entry name" value="PLECKSTRIN HOMOLOGY DOMAIN-CONTAINING FAMILY A MEMBER 3"/>
    <property type="match status" value="1"/>
</dbReference>
<dbReference type="OrthoDB" id="2157866at2759"/>
<evidence type="ECO:0000313" key="4">
    <source>
        <dbReference type="Proteomes" id="UP001149090"/>
    </source>
</evidence>
<evidence type="ECO:0000313" key="3">
    <source>
        <dbReference type="EMBL" id="KAJ5073427.1"/>
    </source>
</evidence>
<dbReference type="GO" id="GO:0007032">
    <property type="term" value="P:endosome organization"/>
    <property type="evidence" value="ECO:0007669"/>
    <property type="project" value="TreeGrafter"/>
</dbReference>
<protein>
    <submittedName>
        <fullName evidence="3">Dual adapter for phosphotyrosine and 3-phosphotyrosine and 3-phosphoinositide</fullName>
    </submittedName>
</protein>
<dbReference type="EMBL" id="JAPDFW010000075">
    <property type="protein sequence ID" value="KAJ5073427.1"/>
    <property type="molecule type" value="Genomic_DNA"/>
</dbReference>
<dbReference type="InterPro" id="IPR011993">
    <property type="entry name" value="PH-like_dom_sf"/>
</dbReference>
<dbReference type="SUPFAM" id="SSF50729">
    <property type="entry name" value="PH domain-like"/>
    <property type="match status" value="2"/>
</dbReference>
<dbReference type="AlphaFoldDB" id="A0A9Q0LIB7"/>
<dbReference type="Proteomes" id="UP001149090">
    <property type="component" value="Unassembled WGS sequence"/>
</dbReference>
<feature type="domain" description="PH" evidence="2">
    <location>
        <begin position="25"/>
        <end position="119"/>
    </location>
</feature>
<keyword evidence="1" id="KW-0597">Phosphoprotein</keyword>
<gene>
    <name evidence="3" type="ORF">M0811_08835</name>
</gene>
<dbReference type="InterPro" id="IPR001849">
    <property type="entry name" value="PH_domain"/>
</dbReference>
<organism evidence="3 4">
    <name type="scientific">Anaeramoeba ignava</name>
    <name type="common">Anaerobic marine amoeba</name>
    <dbReference type="NCBI Taxonomy" id="1746090"/>
    <lineage>
        <taxon>Eukaryota</taxon>
        <taxon>Metamonada</taxon>
        <taxon>Anaeramoebidae</taxon>
        <taxon>Anaeramoeba</taxon>
    </lineage>
</organism>
<dbReference type="GO" id="GO:0005802">
    <property type="term" value="C:trans-Golgi network"/>
    <property type="evidence" value="ECO:0007669"/>
    <property type="project" value="TreeGrafter"/>
</dbReference>
<dbReference type="GO" id="GO:0005769">
    <property type="term" value="C:early endosome"/>
    <property type="evidence" value="ECO:0007669"/>
    <property type="project" value="TreeGrafter"/>
</dbReference>
<dbReference type="GO" id="GO:0042147">
    <property type="term" value="P:retrograde transport, endosome to Golgi"/>
    <property type="evidence" value="ECO:0007669"/>
    <property type="project" value="TreeGrafter"/>
</dbReference>
<dbReference type="FunFam" id="2.30.29.30:FF:000286">
    <property type="entry name" value="PH-protein kinase domain containing protein"/>
    <property type="match status" value="1"/>
</dbReference>
<evidence type="ECO:0000256" key="1">
    <source>
        <dbReference type="ARBA" id="ARBA00022553"/>
    </source>
</evidence>
<accession>A0A9Q0LIB7</accession>
<sequence length="404" mass="47667">MEPQFDFSPNLNKYPEIEHASQVIFVNKEGWINKQAYQRNNWRKRWFCLKSDRILYYYDSEDKKKLKNFVNLNQAKSVAINQTLQYGIEIHTLYRIFTFQASDEKEQFEWIDAIQCAISIAKKELKKFQHPEMRGYMKKQGGGYRSWKKRWFILKDSGLFYYKSPTDTSALGEVPLCDVKIVVNPKSKNAFSIAPIEESKRRTFNFRCKDENEKGNEQKKENLLSYNHKQVVELRRLSIFTPIQLKAKYDEWKEDHEKPNLSFEDIVSFLSGLTLSHRGIIRKLIEIIEHDSNNEIQIIDLFTSLIIISSGHPFEKIKVLFQELFGSVDLIKSQDFSKILSVWISLISSSQTETKTLVQKIIQEIRQQYSKTKTNFDLTLDQIFDLVFHNSRILQLLLIFDLGN</sequence>
<dbReference type="SMART" id="SM00233">
    <property type="entry name" value="PH"/>
    <property type="match status" value="2"/>
</dbReference>
<dbReference type="GO" id="GO:0005829">
    <property type="term" value="C:cytosol"/>
    <property type="evidence" value="ECO:0007669"/>
    <property type="project" value="GOC"/>
</dbReference>
<comment type="caution">
    <text evidence="3">The sequence shown here is derived from an EMBL/GenBank/DDBJ whole genome shotgun (WGS) entry which is preliminary data.</text>
</comment>
<evidence type="ECO:0000259" key="2">
    <source>
        <dbReference type="PROSITE" id="PS50003"/>
    </source>
</evidence>
<dbReference type="InterPro" id="IPR045188">
    <property type="entry name" value="Boi1/Boi2-like"/>
</dbReference>
<dbReference type="GO" id="GO:0055037">
    <property type="term" value="C:recycling endosome"/>
    <property type="evidence" value="ECO:0007669"/>
    <property type="project" value="TreeGrafter"/>
</dbReference>
<dbReference type="PANTHER" id="PTHR22902">
    <property type="entry name" value="SESQUIPEDALIAN"/>
    <property type="match status" value="1"/>
</dbReference>
<feature type="domain" description="PH" evidence="2">
    <location>
        <begin position="130"/>
        <end position="214"/>
    </location>
</feature>
<dbReference type="Gene3D" id="2.30.29.30">
    <property type="entry name" value="Pleckstrin-homology domain (PH domain)/Phosphotyrosine-binding domain (PTB)"/>
    <property type="match status" value="2"/>
</dbReference>
<dbReference type="GO" id="GO:0001881">
    <property type="term" value="P:receptor recycling"/>
    <property type="evidence" value="ECO:0007669"/>
    <property type="project" value="TreeGrafter"/>
</dbReference>
<keyword evidence="4" id="KW-1185">Reference proteome</keyword>
<dbReference type="Pfam" id="PF00169">
    <property type="entry name" value="PH"/>
    <property type="match status" value="2"/>
</dbReference>
<proteinExistence type="predicted"/>
<name>A0A9Q0LIB7_ANAIG</name>
<reference evidence="3" key="1">
    <citation type="submission" date="2022-10" db="EMBL/GenBank/DDBJ databases">
        <title>Novel sulphate-reducing endosymbionts in the free-living metamonad Anaeramoeba.</title>
        <authorList>
            <person name="Jerlstrom-Hultqvist J."/>
            <person name="Cepicka I."/>
            <person name="Gallot-Lavallee L."/>
            <person name="Salas-Leiva D."/>
            <person name="Curtis B.A."/>
            <person name="Zahonova K."/>
            <person name="Pipaliya S."/>
            <person name="Dacks J."/>
            <person name="Roger A.J."/>
        </authorList>
    </citation>
    <scope>NUCLEOTIDE SEQUENCE</scope>
    <source>
        <strain evidence="3">BMAN</strain>
    </source>
</reference>
<dbReference type="PROSITE" id="PS50003">
    <property type="entry name" value="PH_DOMAIN"/>
    <property type="match status" value="2"/>
</dbReference>